<protein>
    <submittedName>
        <fullName evidence="2">YitT family protein</fullName>
    </submittedName>
</protein>
<dbReference type="PANTHER" id="PTHR40078:SF1">
    <property type="entry name" value="INTEGRAL MEMBRANE PROTEIN"/>
    <property type="match status" value="1"/>
</dbReference>
<dbReference type="Proteomes" id="UP000661691">
    <property type="component" value="Unassembled WGS sequence"/>
</dbReference>
<keyword evidence="1" id="KW-0812">Transmembrane</keyword>
<evidence type="ECO:0000313" key="3">
    <source>
        <dbReference type="Proteomes" id="UP000661691"/>
    </source>
</evidence>
<keyword evidence="1" id="KW-1133">Transmembrane helix</keyword>
<organism evidence="2 3">
    <name type="scientific">Polycladospora coralii</name>
    <dbReference type="NCBI Taxonomy" id="2771432"/>
    <lineage>
        <taxon>Bacteria</taxon>
        <taxon>Bacillati</taxon>
        <taxon>Bacillota</taxon>
        <taxon>Bacilli</taxon>
        <taxon>Bacillales</taxon>
        <taxon>Thermoactinomycetaceae</taxon>
        <taxon>Polycladospora</taxon>
    </lineage>
</organism>
<evidence type="ECO:0000256" key="1">
    <source>
        <dbReference type="SAM" id="Phobius"/>
    </source>
</evidence>
<dbReference type="Pfam" id="PF19700">
    <property type="entry name" value="DUF6198"/>
    <property type="match status" value="1"/>
</dbReference>
<dbReference type="AlphaFoldDB" id="A0A926NFU7"/>
<feature type="transmembrane region" description="Helical" evidence="1">
    <location>
        <begin position="149"/>
        <end position="167"/>
    </location>
</feature>
<evidence type="ECO:0000313" key="2">
    <source>
        <dbReference type="EMBL" id="MBD1372774.1"/>
    </source>
</evidence>
<comment type="caution">
    <text evidence="2">The sequence shown here is derived from an EMBL/GenBank/DDBJ whole genome shotgun (WGS) entry which is preliminary data.</text>
</comment>
<keyword evidence="1" id="KW-0472">Membrane</keyword>
<feature type="transmembrane region" description="Helical" evidence="1">
    <location>
        <begin position="173"/>
        <end position="192"/>
    </location>
</feature>
<keyword evidence="3" id="KW-1185">Reference proteome</keyword>
<dbReference type="RefSeq" id="WP_191142150.1">
    <property type="nucleotide sequence ID" value="NZ_JACXAH010000014.1"/>
</dbReference>
<dbReference type="InterPro" id="IPR038750">
    <property type="entry name" value="YczE/YyaS-like"/>
</dbReference>
<feature type="transmembrane region" description="Helical" evidence="1">
    <location>
        <begin position="9"/>
        <end position="27"/>
    </location>
</feature>
<dbReference type="PANTHER" id="PTHR40078">
    <property type="entry name" value="INTEGRAL MEMBRANE PROTEIN-RELATED"/>
    <property type="match status" value="1"/>
</dbReference>
<name>A0A926NFU7_9BACL</name>
<gene>
    <name evidence="2" type="ORF">IC620_10435</name>
</gene>
<feature type="transmembrane region" description="Helical" evidence="1">
    <location>
        <begin position="47"/>
        <end position="69"/>
    </location>
</feature>
<proteinExistence type="predicted"/>
<feature type="transmembrane region" description="Helical" evidence="1">
    <location>
        <begin position="109"/>
        <end position="129"/>
    </location>
</feature>
<reference evidence="3" key="1">
    <citation type="submission" date="2022-10" db="EMBL/GenBank/DDBJ databases">
        <title>A novel bacterium of genus Hazenella, isolated from South China Sea.</title>
        <authorList>
            <person name="Huang H."/>
            <person name="Mo K."/>
            <person name="Hu Y."/>
        </authorList>
    </citation>
    <scope>NUCLEOTIDE SEQUENCE [LARGE SCALE GENOMIC DNA]</scope>
    <source>
        <strain evidence="3">IB182357</strain>
    </source>
</reference>
<accession>A0A926NFU7</accession>
<dbReference type="EMBL" id="JACXAH010000014">
    <property type="protein sequence ID" value="MBD1372774.1"/>
    <property type="molecule type" value="Genomic_DNA"/>
</dbReference>
<sequence length="205" mass="22599">MKNNWKLRTIAYVVGLIILGLGISLVIEASQGAGAWDALYVGLNKQFGLTVGTWLIIVGLVLVLINAILLKERLDWFAMLTLLLLGWVVDFWLYIIINTWQPALYWEQIGLLLVGMIVMAVGVSIYLQAKFAPTSVDKLMYAIAHRTGFSLRVSKTIGEVIALAFAWIAGGPIGLGTVLITFLVGPLVQFFIKRVEPLFAPRVKA</sequence>
<feature type="transmembrane region" description="Helical" evidence="1">
    <location>
        <begin position="76"/>
        <end position="97"/>
    </location>
</feature>